<sequence length="491" mass="54499">MKRSVTIFLVTGTFLFITQHIISAFKPENGDHQLPKATNTCNCNANSPLYNIVINFNNQVPGDLPAFNNQSQANCFAWQEFISLNWPVNTSGYFGAPGDMTPVSWETYMPIEVLFPPDGAKPSSWGTLVSPKYAARFKSQRLLMNPGKTKLLTFTTKFALDTSFGLLPDQAAPFGAPNWLGAQNNTNVWYEIKLNKDYYDFVTKNGYYNAVVQHDSAKNGVPLNFPQGVYNGPVGAIEVKAAWMEVDSIHSPKWQRYKLSQATVYDSATGKLRETTVALVGLHILHKTQNQPTWVWATFEQIDNVPDNNRTPPPYGYNFYSGNCAPRQVNLKGGGTATVGCTPNTSPPYYLSQAGPVPIQVTRLNPIDPTDAVPINDSMQSNIRKFYPKSVFQYYELVDVIWSQTLQPDKTTPIQAPFPLNTSAMLSGAHIVANTTLESYVQNTNTCFSCHKFSTIAPYPPDSVNNNIFGDFSFAISAAQYPVSMPGKKKR</sequence>
<reference evidence="1 2" key="1">
    <citation type="submission" date="2020-09" db="EMBL/GenBank/DDBJ databases">
        <title>Genome sequences of type strains of Chitinophaga qingshengii and Chitinophaga varians.</title>
        <authorList>
            <person name="Kittiwongwattana C."/>
        </authorList>
    </citation>
    <scope>NUCLEOTIDE SEQUENCE [LARGE SCALE GENOMIC DNA]</scope>
    <source>
        <strain evidence="1 2">JCM 30026</strain>
    </source>
</reference>
<dbReference type="RefSeq" id="WP_188088064.1">
    <property type="nucleotide sequence ID" value="NZ_JACVFC010000001.1"/>
</dbReference>
<protein>
    <submittedName>
        <fullName evidence="1">Cytochrome c family protein</fullName>
    </submittedName>
</protein>
<name>A0ABR7TKK8_9BACT</name>
<proteinExistence type="predicted"/>
<dbReference type="EMBL" id="JACVFC010000001">
    <property type="protein sequence ID" value="MBC9931027.1"/>
    <property type="molecule type" value="Genomic_DNA"/>
</dbReference>
<evidence type="ECO:0000313" key="2">
    <source>
        <dbReference type="Proteomes" id="UP000659124"/>
    </source>
</evidence>
<dbReference type="Proteomes" id="UP000659124">
    <property type="component" value="Unassembled WGS sequence"/>
</dbReference>
<keyword evidence="2" id="KW-1185">Reference proteome</keyword>
<comment type="caution">
    <text evidence="1">The sequence shown here is derived from an EMBL/GenBank/DDBJ whole genome shotgun (WGS) entry which is preliminary data.</text>
</comment>
<accession>A0ABR7TKK8</accession>
<organism evidence="1 2">
    <name type="scientific">Chitinophaga qingshengii</name>
    <dbReference type="NCBI Taxonomy" id="1569794"/>
    <lineage>
        <taxon>Bacteria</taxon>
        <taxon>Pseudomonadati</taxon>
        <taxon>Bacteroidota</taxon>
        <taxon>Chitinophagia</taxon>
        <taxon>Chitinophagales</taxon>
        <taxon>Chitinophagaceae</taxon>
        <taxon>Chitinophaga</taxon>
    </lineage>
</organism>
<evidence type="ECO:0000313" key="1">
    <source>
        <dbReference type="EMBL" id="MBC9931027.1"/>
    </source>
</evidence>
<gene>
    <name evidence="1" type="ORF">ICL07_11610</name>
</gene>